<protein>
    <submittedName>
        <fullName evidence="1">Uncharacterized protein</fullName>
    </submittedName>
</protein>
<dbReference type="AlphaFoldDB" id="A0A8T5V624"/>
<sequence>MALLSFVESAPRAYRLKVGNADLFRNSTEPGTSPYIPDGRPFLNFVTLEKGAIRLIMVSRPDKRNEPARGLITTLSNPGGAQFTPASAPIVLRRVVDHTLQLGFIRPGALSYESYRRELEMVVPDFGVFALASPQAACVAAE</sequence>
<evidence type="ECO:0000313" key="2">
    <source>
        <dbReference type="Proteomes" id="UP000551709"/>
    </source>
</evidence>
<accession>A0A8T5V624</accession>
<proteinExistence type="predicted"/>
<dbReference type="RefSeq" id="WP_166096401.1">
    <property type="nucleotide sequence ID" value="NZ_CP096255.1"/>
</dbReference>
<gene>
    <name evidence="1" type="ORF">HAP41_0000026650</name>
</gene>
<organism evidence="1 2">
    <name type="scientific">Bradyrhizobium barranii subsp. apii</name>
    <dbReference type="NCBI Taxonomy" id="2819348"/>
    <lineage>
        <taxon>Bacteria</taxon>
        <taxon>Pseudomonadati</taxon>
        <taxon>Pseudomonadota</taxon>
        <taxon>Alphaproteobacteria</taxon>
        <taxon>Hyphomicrobiales</taxon>
        <taxon>Nitrobacteraceae</taxon>
        <taxon>Bradyrhizobium</taxon>
        <taxon>Bradyrhizobium barranii</taxon>
    </lineage>
</organism>
<dbReference type="Proteomes" id="UP000551709">
    <property type="component" value="Chromosome"/>
</dbReference>
<reference evidence="1 2" key="1">
    <citation type="journal article" date="2017" name="Syst. Appl. Microbiol.">
        <title>Soybeans inoculated with root zone soils of Canadian native legumes harbour diverse and novel Bradyrhizobium spp. that possess agricultural potential.</title>
        <authorList>
            <person name="Bromfield E.S.P."/>
            <person name="Cloutier S."/>
            <person name="Tambong J.T."/>
            <person name="Tran Thi T.V."/>
        </authorList>
    </citation>
    <scope>NUCLEOTIDE SEQUENCE [LARGE SCALE GENOMIC DNA]</scope>
    <source>
        <strain evidence="1 2">1S5</strain>
    </source>
</reference>
<name>A0A8T5V624_9BRAD</name>
<evidence type="ECO:0000313" key="1">
    <source>
        <dbReference type="EMBL" id="UPT83979.1"/>
    </source>
</evidence>
<dbReference type="EMBL" id="CP096255">
    <property type="protein sequence ID" value="UPT83979.1"/>
    <property type="molecule type" value="Genomic_DNA"/>
</dbReference>